<evidence type="ECO:0000313" key="3">
    <source>
        <dbReference type="Proteomes" id="UP000053558"/>
    </source>
</evidence>
<dbReference type="GeneID" id="19206659"/>
<dbReference type="AlphaFoldDB" id="A0A5M3MT06"/>
<sequence length="139" mass="15097">FDSIVVTDVDPTSPSNVLRAAAMRHFKSKAFLLQCSIRVSKADFRFFADKFSTVSPETVHIVANRVASGGSLVALTPDEQKVIDLMKQVNVVTGTVPGSSASRVSQRNEIKGLMIQHGAPTFYITVNPADVYSPILRSM</sequence>
<keyword evidence="3" id="KW-1185">Reference proteome</keyword>
<feature type="domain" description="Helitron helicase-like" evidence="1">
    <location>
        <begin position="38"/>
        <end position="139"/>
    </location>
</feature>
<dbReference type="RefSeq" id="XP_007767291.1">
    <property type="nucleotide sequence ID" value="XM_007769101.1"/>
</dbReference>
<gene>
    <name evidence="2" type="ORF">CONPUDRAFT_29289</name>
</gene>
<evidence type="ECO:0000313" key="2">
    <source>
        <dbReference type="EMBL" id="EIW81884.1"/>
    </source>
</evidence>
<organism evidence="2 3">
    <name type="scientific">Coniophora puteana (strain RWD-64-598)</name>
    <name type="common">Brown rot fungus</name>
    <dbReference type="NCBI Taxonomy" id="741705"/>
    <lineage>
        <taxon>Eukaryota</taxon>
        <taxon>Fungi</taxon>
        <taxon>Dikarya</taxon>
        <taxon>Basidiomycota</taxon>
        <taxon>Agaricomycotina</taxon>
        <taxon>Agaricomycetes</taxon>
        <taxon>Agaricomycetidae</taxon>
        <taxon>Boletales</taxon>
        <taxon>Coniophorineae</taxon>
        <taxon>Coniophoraceae</taxon>
        <taxon>Coniophora</taxon>
    </lineage>
</organism>
<proteinExistence type="predicted"/>
<name>A0A5M3MT06_CONPW</name>
<dbReference type="Proteomes" id="UP000053558">
    <property type="component" value="Unassembled WGS sequence"/>
</dbReference>
<comment type="caution">
    <text evidence="2">The sequence shown here is derived from an EMBL/GenBank/DDBJ whole genome shotgun (WGS) entry which is preliminary data.</text>
</comment>
<protein>
    <recommendedName>
        <fullName evidence="1">Helitron helicase-like domain-containing protein</fullName>
    </recommendedName>
</protein>
<dbReference type="OrthoDB" id="2634573at2759"/>
<reference evidence="3" key="1">
    <citation type="journal article" date="2012" name="Science">
        <title>The Paleozoic origin of enzymatic lignin decomposition reconstructed from 31 fungal genomes.</title>
        <authorList>
            <person name="Floudas D."/>
            <person name="Binder M."/>
            <person name="Riley R."/>
            <person name="Barry K."/>
            <person name="Blanchette R.A."/>
            <person name="Henrissat B."/>
            <person name="Martinez A.T."/>
            <person name="Otillar R."/>
            <person name="Spatafora J.W."/>
            <person name="Yadav J.S."/>
            <person name="Aerts A."/>
            <person name="Benoit I."/>
            <person name="Boyd A."/>
            <person name="Carlson A."/>
            <person name="Copeland A."/>
            <person name="Coutinho P.M."/>
            <person name="de Vries R.P."/>
            <person name="Ferreira P."/>
            <person name="Findley K."/>
            <person name="Foster B."/>
            <person name="Gaskell J."/>
            <person name="Glotzer D."/>
            <person name="Gorecki P."/>
            <person name="Heitman J."/>
            <person name="Hesse C."/>
            <person name="Hori C."/>
            <person name="Igarashi K."/>
            <person name="Jurgens J.A."/>
            <person name="Kallen N."/>
            <person name="Kersten P."/>
            <person name="Kohler A."/>
            <person name="Kuees U."/>
            <person name="Kumar T.K.A."/>
            <person name="Kuo A."/>
            <person name="LaButti K."/>
            <person name="Larrondo L.F."/>
            <person name="Lindquist E."/>
            <person name="Ling A."/>
            <person name="Lombard V."/>
            <person name="Lucas S."/>
            <person name="Lundell T."/>
            <person name="Martin R."/>
            <person name="McLaughlin D.J."/>
            <person name="Morgenstern I."/>
            <person name="Morin E."/>
            <person name="Murat C."/>
            <person name="Nagy L.G."/>
            <person name="Nolan M."/>
            <person name="Ohm R.A."/>
            <person name="Patyshakuliyeva A."/>
            <person name="Rokas A."/>
            <person name="Ruiz-Duenas F.J."/>
            <person name="Sabat G."/>
            <person name="Salamov A."/>
            <person name="Samejima M."/>
            <person name="Schmutz J."/>
            <person name="Slot J.C."/>
            <person name="St John F."/>
            <person name="Stenlid J."/>
            <person name="Sun H."/>
            <person name="Sun S."/>
            <person name="Syed K."/>
            <person name="Tsang A."/>
            <person name="Wiebenga A."/>
            <person name="Young D."/>
            <person name="Pisabarro A."/>
            <person name="Eastwood D.C."/>
            <person name="Martin F."/>
            <person name="Cullen D."/>
            <person name="Grigoriev I.V."/>
            <person name="Hibbett D.S."/>
        </authorList>
    </citation>
    <scope>NUCLEOTIDE SEQUENCE [LARGE SCALE GENOMIC DNA]</scope>
    <source>
        <strain evidence="3">RWD-64-598 SS2</strain>
    </source>
</reference>
<dbReference type="EMBL" id="JH711577">
    <property type="protein sequence ID" value="EIW81884.1"/>
    <property type="molecule type" value="Genomic_DNA"/>
</dbReference>
<evidence type="ECO:0000259" key="1">
    <source>
        <dbReference type="Pfam" id="PF14214"/>
    </source>
</evidence>
<accession>A0A5M3MT06</accession>
<feature type="non-terminal residue" evidence="2">
    <location>
        <position position="1"/>
    </location>
</feature>
<dbReference type="KEGG" id="cput:CONPUDRAFT_29289"/>
<dbReference type="Pfam" id="PF14214">
    <property type="entry name" value="Helitron_like_N"/>
    <property type="match status" value="1"/>
</dbReference>
<dbReference type="OMA" id="MATHGMP"/>
<dbReference type="InterPro" id="IPR025476">
    <property type="entry name" value="Helitron_helicase-like"/>
</dbReference>
<feature type="non-terminal residue" evidence="2">
    <location>
        <position position="139"/>
    </location>
</feature>